<feature type="non-terminal residue" evidence="4">
    <location>
        <position position="50"/>
    </location>
</feature>
<accession>T1CJM6</accession>
<feature type="domain" description="Elongation factor G-like" evidence="3">
    <location>
        <begin position="8"/>
        <end position="47"/>
    </location>
</feature>
<keyword evidence="1" id="KW-0547">Nucleotide-binding</keyword>
<dbReference type="GO" id="GO:0005525">
    <property type="term" value="F:GTP binding"/>
    <property type="evidence" value="ECO:0007669"/>
    <property type="project" value="UniProtKB-KW"/>
</dbReference>
<organism evidence="4">
    <name type="scientific">mine drainage metagenome</name>
    <dbReference type="NCBI Taxonomy" id="410659"/>
    <lineage>
        <taxon>unclassified sequences</taxon>
        <taxon>metagenomes</taxon>
        <taxon>ecological metagenomes</taxon>
    </lineage>
</organism>
<evidence type="ECO:0000313" key="4">
    <source>
        <dbReference type="EMBL" id="EQD68045.1"/>
    </source>
</evidence>
<keyword evidence="2" id="KW-0342">GTP-binding</keyword>
<dbReference type="SUPFAM" id="SSF50447">
    <property type="entry name" value="Translation proteins"/>
    <property type="match status" value="1"/>
</dbReference>
<dbReference type="PANTHER" id="PTHR43556:SF2">
    <property type="entry name" value="PEPTIDE CHAIN RELEASE FACTOR RF3"/>
    <property type="match status" value="1"/>
</dbReference>
<dbReference type="Pfam" id="PF22042">
    <property type="entry name" value="EF-G_D2"/>
    <property type="match status" value="1"/>
</dbReference>
<dbReference type="InterPro" id="IPR053905">
    <property type="entry name" value="EF-G-like_DII"/>
</dbReference>
<evidence type="ECO:0000256" key="1">
    <source>
        <dbReference type="ARBA" id="ARBA00022741"/>
    </source>
</evidence>
<dbReference type="InterPro" id="IPR027417">
    <property type="entry name" value="P-loop_NTPase"/>
</dbReference>
<reference evidence="4" key="1">
    <citation type="submission" date="2013-08" db="EMBL/GenBank/DDBJ databases">
        <authorList>
            <person name="Mendez C."/>
            <person name="Richter M."/>
            <person name="Ferrer M."/>
            <person name="Sanchez J."/>
        </authorList>
    </citation>
    <scope>NUCLEOTIDE SEQUENCE</scope>
</reference>
<comment type="caution">
    <text evidence="4">The sequence shown here is derived from an EMBL/GenBank/DDBJ whole genome shotgun (WGS) entry which is preliminary data.</text>
</comment>
<dbReference type="GO" id="GO:0005829">
    <property type="term" value="C:cytosol"/>
    <property type="evidence" value="ECO:0007669"/>
    <property type="project" value="TreeGrafter"/>
</dbReference>
<evidence type="ECO:0000256" key="2">
    <source>
        <dbReference type="ARBA" id="ARBA00023134"/>
    </source>
</evidence>
<evidence type="ECO:0000259" key="3">
    <source>
        <dbReference type="Pfam" id="PF22042"/>
    </source>
</evidence>
<sequence>MEPVETSLSGFVFKIQANLDPQHHDRMAFVRLCSGRYQPGMRWFQVRTGR</sequence>
<dbReference type="InterPro" id="IPR009000">
    <property type="entry name" value="Transl_B-barrel_sf"/>
</dbReference>
<dbReference type="GO" id="GO:0003924">
    <property type="term" value="F:GTPase activity"/>
    <property type="evidence" value="ECO:0007669"/>
    <property type="project" value="InterPro"/>
</dbReference>
<dbReference type="GO" id="GO:0016150">
    <property type="term" value="F:translation release factor activity, codon nonspecific"/>
    <property type="evidence" value="ECO:0007669"/>
    <property type="project" value="TreeGrafter"/>
</dbReference>
<proteinExistence type="predicted"/>
<reference evidence="4" key="2">
    <citation type="journal article" date="2014" name="ISME J.">
        <title>Microbial stratification in low pH oxic and suboxic macroscopic growths along an acid mine drainage.</title>
        <authorList>
            <person name="Mendez-Garcia C."/>
            <person name="Mesa V."/>
            <person name="Sprenger R.R."/>
            <person name="Richter M."/>
            <person name="Diez M.S."/>
            <person name="Solano J."/>
            <person name="Bargiela R."/>
            <person name="Golyshina O.V."/>
            <person name="Manteca A."/>
            <person name="Ramos J.L."/>
            <person name="Gallego J.R."/>
            <person name="Llorente I."/>
            <person name="Martins Dos Santos V.A."/>
            <person name="Jensen O.N."/>
            <person name="Pelaez A.I."/>
            <person name="Sanchez J."/>
            <person name="Ferrer M."/>
        </authorList>
    </citation>
    <scope>NUCLEOTIDE SEQUENCE</scope>
</reference>
<name>T1CJM6_9ZZZZ</name>
<gene>
    <name evidence="4" type="ORF">B2A_00570</name>
</gene>
<protein>
    <submittedName>
        <fullName evidence="4">Peptide chain release factor 3</fullName>
    </submittedName>
</protein>
<dbReference type="PANTHER" id="PTHR43556">
    <property type="entry name" value="PEPTIDE CHAIN RELEASE FACTOR RF3"/>
    <property type="match status" value="1"/>
</dbReference>
<dbReference type="AlphaFoldDB" id="T1CJM6"/>
<dbReference type="EMBL" id="AUZZ01000443">
    <property type="protein sequence ID" value="EQD68045.1"/>
    <property type="molecule type" value="Genomic_DNA"/>
</dbReference>
<dbReference type="Gene3D" id="3.40.50.300">
    <property type="entry name" value="P-loop containing nucleotide triphosphate hydrolases"/>
    <property type="match status" value="1"/>
</dbReference>
<dbReference type="InterPro" id="IPR004548">
    <property type="entry name" value="PrfC"/>
</dbReference>